<dbReference type="InterPro" id="IPR002646">
    <property type="entry name" value="PolA_pol_head_dom"/>
</dbReference>
<evidence type="ECO:0000313" key="14">
    <source>
        <dbReference type="EMBL" id="SEJ07441.1"/>
    </source>
</evidence>
<dbReference type="PANTHER" id="PTHR47545:SF1">
    <property type="entry name" value="MULTIFUNCTIONAL CCA PROTEIN"/>
    <property type="match status" value="1"/>
</dbReference>
<dbReference type="GO" id="GO:0046872">
    <property type="term" value="F:metal ion binding"/>
    <property type="evidence" value="ECO:0007669"/>
    <property type="project" value="UniProtKB-KW"/>
</dbReference>
<dbReference type="InterPro" id="IPR003607">
    <property type="entry name" value="HD/PDEase_dom"/>
</dbReference>
<evidence type="ECO:0000256" key="1">
    <source>
        <dbReference type="ARBA" id="ARBA00001946"/>
    </source>
</evidence>
<evidence type="ECO:0000256" key="10">
    <source>
        <dbReference type="ARBA" id="ARBA00022842"/>
    </source>
</evidence>
<dbReference type="Gene3D" id="3.30.460.10">
    <property type="entry name" value="Beta Polymerase, domain 2"/>
    <property type="match status" value="1"/>
</dbReference>
<dbReference type="PANTHER" id="PTHR47545">
    <property type="entry name" value="MULTIFUNCTIONAL CCA PROTEIN"/>
    <property type="match status" value="1"/>
</dbReference>
<evidence type="ECO:0000256" key="5">
    <source>
        <dbReference type="ARBA" id="ARBA00022695"/>
    </source>
</evidence>
<evidence type="ECO:0000256" key="3">
    <source>
        <dbReference type="ARBA" id="ARBA00022679"/>
    </source>
</evidence>
<keyword evidence="7" id="KW-0547">Nucleotide-binding</keyword>
<keyword evidence="9" id="KW-0067">ATP-binding</keyword>
<proteinExistence type="inferred from homology"/>
<dbReference type="InterPro" id="IPR032828">
    <property type="entry name" value="PolyA_RNA-bd"/>
</dbReference>
<dbReference type="PIRSF" id="PIRSF000813">
    <property type="entry name" value="CCA_bact"/>
    <property type="match status" value="1"/>
</dbReference>
<dbReference type="Proteomes" id="UP000199662">
    <property type="component" value="Unassembled WGS sequence"/>
</dbReference>
<name>A0A1H6VS24_9FIRM</name>
<keyword evidence="4" id="KW-0819">tRNA processing</keyword>
<keyword evidence="11 12" id="KW-0694">RNA-binding</keyword>
<gene>
    <name evidence="14" type="ORF">SAMN05660742_10363</name>
</gene>
<organism evidence="14 15">
    <name type="scientific">Propionispira arboris</name>
    <dbReference type="NCBI Taxonomy" id="84035"/>
    <lineage>
        <taxon>Bacteria</taxon>
        <taxon>Bacillati</taxon>
        <taxon>Bacillota</taxon>
        <taxon>Negativicutes</taxon>
        <taxon>Selenomonadales</taxon>
        <taxon>Selenomonadaceae</taxon>
        <taxon>Propionispira</taxon>
    </lineage>
</organism>
<dbReference type="GO" id="GO:0001680">
    <property type="term" value="P:tRNA 3'-terminal CCA addition"/>
    <property type="evidence" value="ECO:0007669"/>
    <property type="project" value="InterPro"/>
</dbReference>
<keyword evidence="2" id="KW-0533">Nickel</keyword>
<keyword evidence="10" id="KW-0460">Magnesium</keyword>
<sequence length="413" mass="47085">MNEKVFMDRIQENDGKVYIVGGWVRDQLRQIKEKDKDYVITGITEMKFKAAFPTASKVGKSFPVYLLEIDGKICEIAFARKERKTGSGYKGFAVFYDASVTIEEDLYRRDTTMNSIALALPNGELIDPYRGQADIKNKKIRAISEHFLEDPVRALRAARQAAQTGFSIESETVLMMKACRSELIREPQARILKELTLALGSSQPSCFFRYLAEAEILSVTFPEIFALIGKTQPAAFHSEGDAFEHSMFILDQVAKKTERLEVRFSALVHDIGKGDDTKPDLLPHHYGHELVGREILADWNRRMQLPKIWLQCATVIISEHMRAPHLKKIGEIIDLLLLLDKNPLRVEGFNLIIEADHKGLPAYLQEYKRYLQTIYKVRGTNKPAALQGSDIGIWIRQQRILACQKMLGVKMKR</sequence>
<dbReference type="SUPFAM" id="SSF81891">
    <property type="entry name" value="Poly A polymerase C-terminal region-like"/>
    <property type="match status" value="1"/>
</dbReference>
<dbReference type="GO" id="GO:0003723">
    <property type="term" value="F:RNA binding"/>
    <property type="evidence" value="ECO:0007669"/>
    <property type="project" value="UniProtKB-KW"/>
</dbReference>
<evidence type="ECO:0000256" key="8">
    <source>
        <dbReference type="ARBA" id="ARBA00022800"/>
    </source>
</evidence>
<dbReference type="InterPro" id="IPR006674">
    <property type="entry name" value="HD_domain"/>
</dbReference>
<dbReference type="SUPFAM" id="SSF81301">
    <property type="entry name" value="Nucleotidyltransferase"/>
    <property type="match status" value="1"/>
</dbReference>
<dbReference type="STRING" id="84035.SAMN05660742_10363"/>
<dbReference type="Pfam" id="PF01966">
    <property type="entry name" value="HD"/>
    <property type="match status" value="1"/>
</dbReference>
<dbReference type="Pfam" id="PF01743">
    <property type="entry name" value="PolyA_pol"/>
    <property type="match status" value="1"/>
</dbReference>
<feature type="domain" description="HD" evidence="13">
    <location>
        <begin position="242"/>
        <end position="342"/>
    </location>
</feature>
<evidence type="ECO:0000256" key="12">
    <source>
        <dbReference type="RuleBase" id="RU003953"/>
    </source>
</evidence>
<dbReference type="CDD" id="cd00077">
    <property type="entry name" value="HDc"/>
    <property type="match status" value="1"/>
</dbReference>
<evidence type="ECO:0000313" key="15">
    <source>
        <dbReference type="Proteomes" id="UP000199662"/>
    </source>
</evidence>
<evidence type="ECO:0000256" key="4">
    <source>
        <dbReference type="ARBA" id="ARBA00022694"/>
    </source>
</evidence>
<dbReference type="GO" id="GO:0005524">
    <property type="term" value="F:ATP binding"/>
    <property type="evidence" value="ECO:0007669"/>
    <property type="project" value="UniProtKB-KW"/>
</dbReference>
<keyword evidence="15" id="KW-1185">Reference proteome</keyword>
<evidence type="ECO:0000256" key="11">
    <source>
        <dbReference type="ARBA" id="ARBA00022884"/>
    </source>
</evidence>
<evidence type="ECO:0000259" key="13">
    <source>
        <dbReference type="PROSITE" id="PS51831"/>
    </source>
</evidence>
<dbReference type="CDD" id="cd05398">
    <property type="entry name" value="NT_ClassII-CCAase"/>
    <property type="match status" value="1"/>
</dbReference>
<dbReference type="Pfam" id="PF12627">
    <property type="entry name" value="PolyA_pol_RNAbd"/>
    <property type="match status" value="1"/>
</dbReference>
<dbReference type="GO" id="GO:0042245">
    <property type="term" value="P:RNA repair"/>
    <property type="evidence" value="ECO:0007669"/>
    <property type="project" value="UniProtKB-KW"/>
</dbReference>
<comment type="similarity">
    <text evidence="12">Belongs to the tRNA nucleotidyltransferase/poly(A) polymerase family.</text>
</comment>
<reference evidence="14 15" key="1">
    <citation type="submission" date="2016-10" db="EMBL/GenBank/DDBJ databases">
        <authorList>
            <person name="de Groot N.N."/>
        </authorList>
    </citation>
    <scope>NUCLEOTIDE SEQUENCE [LARGE SCALE GENOMIC DNA]</scope>
    <source>
        <strain evidence="14 15">DSM 2179</strain>
    </source>
</reference>
<dbReference type="InterPro" id="IPR012006">
    <property type="entry name" value="CCA_bact"/>
</dbReference>
<keyword evidence="6" id="KW-0479">Metal-binding</keyword>
<keyword evidence="8" id="KW-0692">RNA repair</keyword>
<evidence type="ECO:0000256" key="2">
    <source>
        <dbReference type="ARBA" id="ARBA00022596"/>
    </source>
</evidence>
<dbReference type="AlphaFoldDB" id="A0A1H6VS24"/>
<evidence type="ECO:0000256" key="9">
    <source>
        <dbReference type="ARBA" id="ARBA00022840"/>
    </source>
</evidence>
<dbReference type="Gene3D" id="1.10.3090.10">
    <property type="entry name" value="cca-adding enzyme, domain 2"/>
    <property type="match status" value="1"/>
</dbReference>
<dbReference type="PROSITE" id="PS51831">
    <property type="entry name" value="HD"/>
    <property type="match status" value="1"/>
</dbReference>
<dbReference type="GO" id="GO:0004810">
    <property type="term" value="F:CCA tRNA nucleotidyltransferase activity"/>
    <property type="evidence" value="ECO:0007669"/>
    <property type="project" value="InterPro"/>
</dbReference>
<keyword evidence="5" id="KW-0548">Nucleotidyltransferase</keyword>
<evidence type="ECO:0000256" key="6">
    <source>
        <dbReference type="ARBA" id="ARBA00022723"/>
    </source>
</evidence>
<dbReference type="EMBL" id="FNZK01000003">
    <property type="protein sequence ID" value="SEJ07441.1"/>
    <property type="molecule type" value="Genomic_DNA"/>
</dbReference>
<keyword evidence="3 12" id="KW-0808">Transferase</keyword>
<comment type="cofactor">
    <cofactor evidence="1">
        <name>Mg(2+)</name>
        <dbReference type="ChEBI" id="CHEBI:18420"/>
    </cofactor>
</comment>
<dbReference type="InterPro" id="IPR050124">
    <property type="entry name" value="tRNA_CCA-adding_enzyme"/>
</dbReference>
<protein>
    <submittedName>
        <fullName evidence="14">tRNA nucleotidyltransferase (CCA-adding enzyme)</fullName>
    </submittedName>
</protein>
<evidence type="ECO:0000256" key="7">
    <source>
        <dbReference type="ARBA" id="ARBA00022741"/>
    </source>
</evidence>
<accession>A0A1H6VS24</accession>
<dbReference type="InterPro" id="IPR043519">
    <property type="entry name" value="NT_sf"/>
</dbReference>
<dbReference type="RefSeq" id="WP_091829374.1">
    <property type="nucleotide sequence ID" value="NZ_FNZK01000003.1"/>
</dbReference>